<keyword evidence="5" id="KW-0233">DNA recombination</keyword>
<evidence type="ECO:0000256" key="3">
    <source>
        <dbReference type="ARBA" id="ARBA00022296"/>
    </source>
</evidence>
<dbReference type="NCBIfam" id="NF001463">
    <property type="entry name" value="PRK00321.1-4"/>
    <property type="match status" value="1"/>
</dbReference>
<evidence type="ECO:0000256" key="5">
    <source>
        <dbReference type="ARBA" id="ARBA00023172"/>
    </source>
</evidence>
<accession>A0A2S5SUI4</accession>
<feature type="region of interest" description="Disordered" evidence="6">
    <location>
        <begin position="296"/>
        <end position="321"/>
    </location>
</feature>
<evidence type="ECO:0000313" key="8">
    <source>
        <dbReference type="Proteomes" id="UP000238605"/>
    </source>
</evidence>
<protein>
    <recommendedName>
        <fullName evidence="3">Recombination-associated protein RdgC</fullName>
    </recommendedName>
</protein>
<comment type="subcellular location">
    <subcellularLocation>
        <location evidence="1">Cytoplasm</location>
        <location evidence="1">Nucleoid</location>
    </subcellularLocation>
</comment>
<evidence type="ECO:0000256" key="6">
    <source>
        <dbReference type="SAM" id="MobiDB-lite"/>
    </source>
</evidence>
<proteinExistence type="inferred from homology"/>
<dbReference type="GO" id="GO:0000018">
    <property type="term" value="P:regulation of DNA recombination"/>
    <property type="evidence" value="ECO:0007669"/>
    <property type="project" value="TreeGrafter"/>
</dbReference>
<dbReference type="NCBIfam" id="NF001464">
    <property type="entry name" value="PRK00321.1-5"/>
    <property type="match status" value="1"/>
</dbReference>
<dbReference type="GO" id="GO:0003690">
    <property type="term" value="F:double-stranded DNA binding"/>
    <property type="evidence" value="ECO:0007669"/>
    <property type="project" value="TreeGrafter"/>
</dbReference>
<comment type="similarity">
    <text evidence="2">Belongs to the RdgC family.</text>
</comment>
<evidence type="ECO:0000256" key="4">
    <source>
        <dbReference type="ARBA" id="ARBA00022490"/>
    </source>
</evidence>
<keyword evidence="4" id="KW-0963">Cytoplasm</keyword>
<dbReference type="InterPro" id="IPR007476">
    <property type="entry name" value="RdgC"/>
</dbReference>
<organism evidence="7 8">
    <name type="scientific">Caldimonas caldifontis</name>
    <dbReference type="NCBI Taxonomy" id="1452508"/>
    <lineage>
        <taxon>Bacteria</taxon>
        <taxon>Pseudomonadati</taxon>
        <taxon>Pseudomonadota</taxon>
        <taxon>Betaproteobacteria</taxon>
        <taxon>Burkholderiales</taxon>
        <taxon>Sphaerotilaceae</taxon>
        <taxon>Caldimonas</taxon>
    </lineage>
</organism>
<name>A0A2S5SUI4_9BURK</name>
<dbReference type="Pfam" id="PF04381">
    <property type="entry name" value="RdgC"/>
    <property type="match status" value="1"/>
</dbReference>
<evidence type="ECO:0000256" key="2">
    <source>
        <dbReference type="ARBA" id="ARBA00008657"/>
    </source>
</evidence>
<comment type="caution">
    <text evidence="7">The sequence shown here is derived from an EMBL/GenBank/DDBJ whole genome shotgun (WGS) entry which is preliminary data.</text>
</comment>
<evidence type="ECO:0000256" key="1">
    <source>
        <dbReference type="ARBA" id="ARBA00004453"/>
    </source>
</evidence>
<dbReference type="RefSeq" id="WP_104302652.1">
    <property type="nucleotide sequence ID" value="NZ_PSNX01000008.1"/>
</dbReference>
<keyword evidence="8" id="KW-1185">Reference proteome</keyword>
<dbReference type="GO" id="GO:0006310">
    <property type="term" value="P:DNA recombination"/>
    <property type="evidence" value="ECO:0007669"/>
    <property type="project" value="UniProtKB-KW"/>
</dbReference>
<evidence type="ECO:0000313" key="7">
    <source>
        <dbReference type="EMBL" id="PPE66369.1"/>
    </source>
</evidence>
<dbReference type="PANTHER" id="PTHR38103:SF1">
    <property type="entry name" value="RECOMBINATION-ASSOCIATED PROTEIN RDGC"/>
    <property type="match status" value="1"/>
</dbReference>
<reference evidence="7 8" key="1">
    <citation type="submission" date="2018-02" db="EMBL/GenBank/DDBJ databases">
        <title>Reclassifiation of [Polyangium] brachysporum DSM 7029 as Guopingzhaonella breviflexa gen. nov., sp. nov., a member of the family Comamonadaceae.</title>
        <authorList>
            <person name="Tang B."/>
        </authorList>
    </citation>
    <scope>NUCLEOTIDE SEQUENCE [LARGE SCALE GENOMIC DNA]</scope>
    <source>
        <strain evidence="7 8">BCRC 80649</strain>
    </source>
</reference>
<dbReference type="Proteomes" id="UP000238605">
    <property type="component" value="Unassembled WGS sequence"/>
</dbReference>
<dbReference type="GO" id="GO:0043590">
    <property type="term" value="C:bacterial nucleoid"/>
    <property type="evidence" value="ECO:0007669"/>
    <property type="project" value="TreeGrafter"/>
</dbReference>
<gene>
    <name evidence="7" type="ORF">C1704_09615</name>
</gene>
<dbReference type="EMBL" id="PSNX01000008">
    <property type="protein sequence ID" value="PPE66369.1"/>
    <property type="molecule type" value="Genomic_DNA"/>
</dbReference>
<dbReference type="AlphaFoldDB" id="A0A2S5SUI4"/>
<dbReference type="PANTHER" id="PTHR38103">
    <property type="entry name" value="RECOMBINATION-ASSOCIATED PROTEIN RDGC"/>
    <property type="match status" value="1"/>
</dbReference>
<sequence>MFKNLSLFRIGAAWSASSSQVEDLLQKDVFLPCGASQPQSAGWVPPRGEAHGPLLEVVDGQWVLRLKVERKLLPASVVRERADEIAEGIEHSTGRKPGRKQMKELREQAALELLPQAFARASALWVWIDPARHLLAIDTSSAARAEEVITLLVKALPGFEVRQIHTAQSPQALMSDWLVSGEPAAGFTVDRECELKSADEMKSVVRYARHPLDTDEVRGHIQAGKQPTRLALTWAERVSFVLTEGLQLKRLDFLDGVYEGRPSVGADEAFDADVAIATGELRRLIPDLIEALGGEQEPGVTAAAPAPVLDTTPVEADAAPW</sequence>
<dbReference type="OrthoDB" id="5290530at2"/>